<dbReference type="AlphaFoldDB" id="A0ABD1U785"/>
<accession>A0ABD1U785</accession>
<keyword evidence="3" id="KW-1185">Reference proteome</keyword>
<proteinExistence type="predicted"/>
<dbReference type="EMBL" id="JBFOLJ010000007">
    <property type="protein sequence ID" value="KAL2520854.1"/>
    <property type="molecule type" value="Genomic_DNA"/>
</dbReference>
<sequence length="114" mass="12892">MAKALAYAQRKGLMERIAQLEEANAQRDRLMDKIAQLEETGETLRAECYDLNGENPSLKSGTDEVVKAEVEYFRSHFEFTPDYENLQIFFVNFGGSEGVDQCEGSLPQIGSLRH</sequence>
<feature type="coiled-coil region" evidence="1">
    <location>
        <begin position="3"/>
        <end position="47"/>
    </location>
</feature>
<name>A0ABD1U785_9LAMI</name>
<keyword evidence="1" id="KW-0175">Coiled coil</keyword>
<evidence type="ECO:0000256" key="1">
    <source>
        <dbReference type="SAM" id="Coils"/>
    </source>
</evidence>
<organism evidence="2 3">
    <name type="scientific">Forsythia ovata</name>
    <dbReference type="NCBI Taxonomy" id="205694"/>
    <lineage>
        <taxon>Eukaryota</taxon>
        <taxon>Viridiplantae</taxon>
        <taxon>Streptophyta</taxon>
        <taxon>Embryophyta</taxon>
        <taxon>Tracheophyta</taxon>
        <taxon>Spermatophyta</taxon>
        <taxon>Magnoliopsida</taxon>
        <taxon>eudicotyledons</taxon>
        <taxon>Gunneridae</taxon>
        <taxon>Pentapetalae</taxon>
        <taxon>asterids</taxon>
        <taxon>lamiids</taxon>
        <taxon>Lamiales</taxon>
        <taxon>Oleaceae</taxon>
        <taxon>Forsythieae</taxon>
        <taxon>Forsythia</taxon>
    </lineage>
</organism>
<evidence type="ECO:0000313" key="3">
    <source>
        <dbReference type="Proteomes" id="UP001604277"/>
    </source>
</evidence>
<gene>
    <name evidence="2" type="ORF">Fot_24777</name>
</gene>
<reference evidence="3" key="1">
    <citation type="submission" date="2024-07" db="EMBL/GenBank/DDBJ databases">
        <title>Two chromosome-level genome assemblies of Korean endemic species Abeliophyllum distichum and Forsythia ovata (Oleaceae).</title>
        <authorList>
            <person name="Jang H."/>
        </authorList>
    </citation>
    <scope>NUCLEOTIDE SEQUENCE [LARGE SCALE GENOMIC DNA]</scope>
</reference>
<comment type="caution">
    <text evidence="2">The sequence shown here is derived from an EMBL/GenBank/DDBJ whole genome shotgun (WGS) entry which is preliminary data.</text>
</comment>
<evidence type="ECO:0000313" key="2">
    <source>
        <dbReference type="EMBL" id="KAL2520854.1"/>
    </source>
</evidence>
<dbReference type="Proteomes" id="UP001604277">
    <property type="component" value="Unassembled WGS sequence"/>
</dbReference>
<protein>
    <submittedName>
        <fullName evidence="2">Uncharacterized protein</fullName>
    </submittedName>
</protein>